<dbReference type="EMBL" id="KE651166">
    <property type="protein sequence ID" value="EEB05563.1"/>
    <property type="molecule type" value="Genomic_DNA"/>
</dbReference>
<dbReference type="AlphaFoldDB" id="B6JW12"/>
<evidence type="ECO:0000313" key="14">
    <source>
        <dbReference type="Proteomes" id="UP000001744"/>
    </source>
</evidence>
<feature type="domain" description="ELP1 first N-terminal beta-propeller" evidence="7">
    <location>
        <begin position="1"/>
        <end position="353"/>
    </location>
</feature>
<dbReference type="PIRSF" id="PIRSF017233">
    <property type="entry name" value="IKAP"/>
    <property type="match status" value="1"/>
</dbReference>
<dbReference type="InterPro" id="IPR006849">
    <property type="entry name" value="Elp1"/>
</dbReference>
<keyword evidence="3 5" id="KW-0963">Cytoplasm</keyword>
<dbReference type="eggNOG" id="KOG1920">
    <property type="taxonomic scope" value="Eukaryota"/>
</dbReference>
<evidence type="ECO:0000313" key="13">
    <source>
        <dbReference type="JaponicusDB" id="SJAG_00579"/>
    </source>
</evidence>
<evidence type="ECO:0000259" key="8">
    <source>
        <dbReference type="Pfam" id="PF23797"/>
    </source>
</evidence>
<dbReference type="GO" id="GO:0002926">
    <property type="term" value="P:tRNA wobble base 5-methoxycarbonylmethyl-2-thiouridinylation"/>
    <property type="evidence" value="ECO:0000318"/>
    <property type="project" value="GO_Central"/>
</dbReference>
<dbReference type="HOGENOM" id="CLU_001477_0_1_1"/>
<reference evidence="12 14" key="1">
    <citation type="journal article" date="2011" name="Science">
        <title>Comparative functional genomics of the fission yeasts.</title>
        <authorList>
            <person name="Rhind N."/>
            <person name="Chen Z."/>
            <person name="Yassour M."/>
            <person name="Thompson D.A."/>
            <person name="Haas B.J."/>
            <person name="Habib N."/>
            <person name="Wapinski I."/>
            <person name="Roy S."/>
            <person name="Lin M.F."/>
            <person name="Heiman D.I."/>
            <person name="Young S.K."/>
            <person name="Furuya K."/>
            <person name="Guo Y."/>
            <person name="Pidoux A."/>
            <person name="Chen H.M."/>
            <person name="Robbertse B."/>
            <person name="Goldberg J.M."/>
            <person name="Aoki K."/>
            <person name="Bayne E.H."/>
            <person name="Berlin A.M."/>
            <person name="Desjardins C.A."/>
            <person name="Dobbs E."/>
            <person name="Dukaj L."/>
            <person name="Fan L."/>
            <person name="FitzGerald M.G."/>
            <person name="French C."/>
            <person name="Gujja S."/>
            <person name="Hansen K."/>
            <person name="Keifenheim D."/>
            <person name="Levin J.Z."/>
            <person name="Mosher R.A."/>
            <person name="Mueller C.A."/>
            <person name="Pfiffner J."/>
            <person name="Priest M."/>
            <person name="Russ C."/>
            <person name="Smialowska A."/>
            <person name="Swoboda P."/>
            <person name="Sykes S.M."/>
            <person name="Vaughn M."/>
            <person name="Vengrova S."/>
            <person name="Yoder R."/>
            <person name="Zeng Q."/>
            <person name="Allshire R."/>
            <person name="Baulcombe D."/>
            <person name="Birren B.W."/>
            <person name="Brown W."/>
            <person name="Ekwall K."/>
            <person name="Kellis M."/>
            <person name="Leatherwood J."/>
            <person name="Levin H."/>
            <person name="Margalit H."/>
            <person name="Martienssen R."/>
            <person name="Nieduszynski C.A."/>
            <person name="Spatafora J.W."/>
            <person name="Friedman N."/>
            <person name="Dalgaard J.Z."/>
            <person name="Baumann P."/>
            <person name="Niki H."/>
            <person name="Regev A."/>
            <person name="Nusbaum C."/>
        </authorList>
    </citation>
    <scope>NUCLEOTIDE SEQUENCE [LARGE SCALE GENOMIC DNA]</scope>
    <source>
        <strain evidence="14">yFS275 / FY16936</strain>
    </source>
</reference>
<dbReference type="GO" id="GO:0005829">
    <property type="term" value="C:cytosol"/>
    <property type="evidence" value="ECO:0000318"/>
    <property type="project" value="GO_Central"/>
</dbReference>
<evidence type="ECO:0000256" key="5">
    <source>
        <dbReference type="PIRNR" id="PIRNR017233"/>
    </source>
</evidence>
<dbReference type="GO" id="GO:0140018">
    <property type="term" value="P:regulation of cytoplasmic translational fidelity"/>
    <property type="evidence" value="ECO:0007669"/>
    <property type="project" value="EnsemblFungi"/>
</dbReference>
<dbReference type="InterPro" id="IPR056165">
    <property type="entry name" value="Beta-prop_ELP1_2nd"/>
</dbReference>
<name>B6JW12_SCHJY</name>
<dbReference type="GeneID" id="7051275"/>
<dbReference type="InterPro" id="IPR056166">
    <property type="entry name" value="TPR_ELP1"/>
</dbReference>
<keyword evidence="5" id="KW-0539">Nucleus</keyword>
<evidence type="ECO:0000259" key="11">
    <source>
        <dbReference type="Pfam" id="PF23936"/>
    </source>
</evidence>
<dbReference type="OMA" id="WRESLYC"/>
<dbReference type="STRING" id="402676.B6JW12"/>
<protein>
    <recommendedName>
        <fullName evidence="5">Elongator complex protein 1</fullName>
    </recommendedName>
</protein>
<evidence type="ECO:0000256" key="4">
    <source>
        <dbReference type="ARBA" id="ARBA00022694"/>
    </source>
</evidence>
<dbReference type="InterPro" id="IPR056164">
    <property type="entry name" value="Beta-prop_ELP1_1st"/>
</dbReference>
<proteinExistence type="inferred from homology"/>
<feature type="compositionally biased region" description="Polar residues" evidence="6">
    <location>
        <begin position="1116"/>
        <end position="1135"/>
    </location>
</feature>
<organism evidence="12 14">
    <name type="scientific">Schizosaccharomyces japonicus (strain yFS275 / FY16936)</name>
    <name type="common">Fission yeast</name>
    <dbReference type="NCBI Taxonomy" id="402676"/>
    <lineage>
        <taxon>Eukaryota</taxon>
        <taxon>Fungi</taxon>
        <taxon>Dikarya</taxon>
        <taxon>Ascomycota</taxon>
        <taxon>Taphrinomycotina</taxon>
        <taxon>Schizosaccharomycetes</taxon>
        <taxon>Schizosaccharomycetales</taxon>
        <taxon>Schizosaccharomycetaceae</taxon>
        <taxon>Schizosaccharomyces</taxon>
    </lineage>
</organism>
<accession>B6JW12</accession>
<feature type="domain" description="ELP1 three-helical bundle" evidence="11">
    <location>
        <begin position="1045"/>
        <end position="1210"/>
    </location>
</feature>
<comment type="subcellular location">
    <subcellularLocation>
        <location evidence="5">Cytoplasm</location>
    </subcellularLocation>
    <subcellularLocation>
        <location evidence="5">Nucleus</location>
    </subcellularLocation>
</comment>
<comment type="function">
    <text evidence="5">Component of the elongator complex which is required for multiple tRNA modifications, including mcm5U (5-methoxycarbonylmethyl uridine), mcm5s2U (5-methoxycarbonylmethyl-2-thiouridine), and ncm5U (5-carbamoylmethyl uridine). The elongator complex catalyzes formation of carboxymethyluridine in the wobble base at position 34 in tRNAs.</text>
</comment>
<feature type="domain" description="ELP1 TPR" evidence="9">
    <location>
        <begin position="874"/>
        <end position="1035"/>
    </location>
</feature>
<gene>
    <name evidence="13" type="primary">elp1</name>
    <name evidence="12" type="ORF">SJAG_00579</name>
</gene>
<keyword evidence="4" id="KW-0819">tRNA processing</keyword>
<dbReference type="PANTHER" id="PTHR12747:SF0">
    <property type="entry name" value="ELONGATOR COMPLEX PROTEIN 1"/>
    <property type="match status" value="1"/>
</dbReference>
<dbReference type="GO" id="GO:0000049">
    <property type="term" value="F:tRNA binding"/>
    <property type="evidence" value="ECO:0000318"/>
    <property type="project" value="GO_Central"/>
</dbReference>
<comment type="pathway">
    <text evidence="1">tRNA modification; 5-methoxycarbonylmethyl-2-thiouridine-tRNA biosynthesis.</text>
</comment>
<dbReference type="Pfam" id="PF23878">
    <property type="entry name" value="TPR_ELP1"/>
    <property type="match status" value="1"/>
</dbReference>
<dbReference type="OrthoDB" id="40048at2759"/>
<evidence type="ECO:0000256" key="2">
    <source>
        <dbReference type="ARBA" id="ARBA00006086"/>
    </source>
</evidence>
<evidence type="ECO:0000259" key="9">
    <source>
        <dbReference type="Pfam" id="PF23878"/>
    </source>
</evidence>
<dbReference type="InterPro" id="IPR056167">
    <property type="entry name" value="A-sol_ELP1"/>
</dbReference>
<dbReference type="PANTHER" id="PTHR12747">
    <property type="entry name" value="ELONGATOR COMPLEX PROTEIN 1"/>
    <property type="match status" value="1"/>
</dbReference>
<dbReference type="Proteomes" id="UP000001744">
    <property type="component" value="Unassembled WGS sequence"/>
</dbReference>
<comment type="similarity">
    <text evidence="2 5">Belongs to the ELP1/IKA1 family.</text>
</comment>
<evidence type="ECO:0000256" key="6">
    <source>
        <dbReference type="SAM" id="MobiDB-lite"/>
    </source>
</evidence>
<evidence type="ECO:0000259" key="7">
    <source>
        <dbReference type="Pfam" id="PF04762"/>
    </source>
</evidence>
<dbReference type="Pfam" id="PF23936">
    <property type="entry name" value="HB_ELP1"/>
    <property type="match status" value="1"/>
</dbReference>
<dbReference type="InterPro" id="IPR056169">
    <property type="entry name" value="HB_ELP1"/>
</dbReference>
<evidence type="ECO:0000256" key="3">
    <source>
        <dbReference type="ARBA" id="ARBA00022490"/>
    </source>
</evidence>
<keyword evidence="14" id="KW-1185">Reference proteome</keyword>
<dbReference type="GO" id="GO:0033588">
    <property type="term" value="C:elongator holoenzyme complex"/>
    <property type="evidence" value="ECO:0000318"/>
    <property type="project" value="GO_Central"/>
</dbReference>
<sequence length="1253" mass="142226">MKNLTLKGCQGHLLQSGDVKGITVDSSIDAVFVAVGLSENNPGLTIYKIAQGKEPREFITYDDPRLLSENQEPILIRDMKFLSESSSICIVLSNGEILMIRTEVSPDEDVVESIGDVENGILAAQWSPDEQVFALVTGNSTILLMSKNFDTIAEVDMLEKDLTEFNKHVSVGWGRAETQFRGKRVRAKLRDPTLPEKVDEGKLSPYDSSEVTLSWRGDGAYVSVNRIENGVRRAIRVYNREGALDSISEPVDFMEGQVGWRPSGALIAAVQRGEDDRKTQVIFFERNGLRHGEFTLRDVEDQPVSDVSWNISSDVLAVCYSSMVQFWTRSNYYWYLKQEFRFDSNIKFQWHPEKAYTCYIYSKDKVEILDFENVYSNDTCLPPNDLGVMPVIDGNVLKITPLSLVNIPPPMSLHEYELPFNCRSVSVSSNSDCIFAMGPDQLHRLFVDNWDITSAGNWDIASYAPGLIFKSVVCLSSTEVLLLADDADTTTVIFFNVKDDDLVMQDVHQYEKRIIKATTAVKENVFYLQTIGGDILRYDLATCEMKDVGVKFPAECYSFQACMANEIPVFIGLSRAGRLYADTRLLAQGCTSFLCVGNMLAFTTNKHILKFVCLKGYVDDFFVVDDSAIKDHDERCRNVERGSELVTLLPSKMSIVLQMPRGNLETIHPRLMVLNGVRDNIVKLDYGKAFIISRTHRIDLNLLFDYDPEKFFSNITLFVEQVKRTDYLDLFLSSLKSEDVTKTMYADTFSSRGSSATTCEDKVNKVCEAIRRTLQTSFSKTHLQTVLTSYLCQQPPDVTAALSIVSDLKVENEGKAEEAIKHISFLTDINMLFDFALGTYDLKLALMIAQQSQKDPREYIPFLRAFQKETPLRRKYNIDCHLKRFESALQNLSEIENAFDEVKNFVVSHKLYSEALKLYRYKKEQRKELLLLYANYLKDNGKAKEAAIAFESVGEYDRAIDAFKSAGAWRECLSIMESQSYPKHKIEEAATDLLALCLEKREYNDAGYLNVFYLRNKTEAIQNFCKGTMYAEAIRIAHGSNENLYEAVLLSSLNESFVEASETIADYKGQVKAQTERLQVLRTKKQENPAAWYEGIVDDGTPDDISLASTSMTSNPSLYTRYTGTSQSSRMTRNTARNRKRMERKRARGKKGTIFEEEYLVNSLRRLITRVNETRDEQQRLIEALMRCDMFAQANEIQHGFSQVIDTLREKATFIFSDPVKPVSSNEGLPEQSKSENLPIPQISPFEKFGILA</sequence>
<evidence type="ECO:0000259" key="10">
    <source>
        <dbReference type="Pfam" id="PF23925"/>
    </source>
</evidence>
<dbReference type="VEuPathDB" id="FungiDB:SJAG_00579"/>
<dbReference type="RefSeq" id="XP_002171856.1">
    <property type="nucleotide sequence ID" value="XM_002171820.2"/>
</dbReference>
<dbReference type="JaponicusDB" id="SJAG_00579">
    <property type="gene designation" value="elp1"/>
</dbReference>
<feature type="domain" description="ELP1 N-terminal second beta-propeller" evidence="8">
    <location>
        <begin position="391"/>
        <end position="646"/>
    </location>
</feature>
<feature type="region of interest" description="Disordered" evidence="6">
    <location>
        <begin position="1116"/>
        <end position="1148"/>
    </location>
</feature>
<evidence type="ECO:0000256" key="1">
    <source>
        <dbReference type="ARBA" id="ARBA00005043"/>
    </source>
</evidence>
<feature type="domain" description="ELP1 alpha-solenoid" evidence="10">
    <location>
        <begin position="670"/>
        <end position="864"/>
    </location>
</feature>
<evidence type="ECO:0000313" key="12">
    <source>
        <dbReference type="EMBL" id="EEB05563.1"/>
    </source>
</evidence>
<dbReference type="Pfam" id="PF23797">
    <property type="entry name" value="Beta-prop_ELP1_2nd"/>
    <property type="match status" value="1"/>
</dbReference>
<dbReference type="SUPFAM" id="SSF69322">
    <property type="entry name" value="Tricorn protease domain 2"/>
    <property type="match status" value="1"/>
</dbReference>
<feature type="compositionally biased region" description="Basic residues" evidence="6">
    <location>
        <begin position="1136"/>
        <end position="1148"/>
    </location>
</feature>
<dbReference type="UniPathway" id="UPA00988"/>
<dbReference type="GO" id="GO:0005634">
    <property type="term" value="C:nucleus"/>
    <property type="evidence" value="ECO:0007669"/>
    <property type="project" value="UniProtKB-SubCell"/>
</dbReference>
<dbReference type="Pfam" id="PF23925">
    <property type="entry name" value="A-sol_ELP1"/>
    <property type="match status" value="1"/>
</dbReference>
<dbReference type="Pfam" id="PF04762">
    <property type="entry name" value="Beta-prop_ELP1_1st"/>
    <property type="match status" value="1"/>
</dbReference>